<dbReference type="GO" id="GO:0016567">
    <property type="term" value="P:protein ubiquitination"/>
    <property type="evidence" value="ECO:0007669"/>
    <property type="project" value="InterPro"/>
</dbReference>
<reference evidence="3" key="1">
    <citation type="submission" date="2021-02" db="EMBL/GenBank/DDBJ databases">
        <authorList>
            <person name="Nowell W R."/>
        </authorList>
    </citation>
    <scope>NUCLEOTIDE SEQUENCE</scope>
</reference>
<dbReference type="InterPro" id="IPR003613">
    <property type="entry name" value="Ubox_domain"/>
</dbReference>
<dbReference type="AlphaFoldDB" id="A0A816VLS9"/>
<feature type="compositionally biased region" description="Low complexity" evidence="1">
    <location>
        <begin position="35"/>
        <end position="47"/>
    </location>
</feature>
<dbReference type="Pfam" id="PF05699">
    <property type="entry name" value="Dimer_Tnp_hAT"/>
    <property type="match status" value="1"/>
</dbReference>
<dbReference type="GO" id="GO:0046983">
    <property type="term" value="F:protein dimerization activity"/>
    <property type="evidence" value="ECO:0007669"/>
    <property type="project" value="InterPro"/>
</dbReference>
<dbReference type="GO" id="GO:0004842">
    <property type="term" value="F:ubiquitin-protein transferase activity"/>
    <property type="evidence" value="ECO:0007669"/>
    <property type="project" value="InterPro"/>
</dbReference>
<gene>
    <name evidence="3" type="ORF">WKI299_LOCUS25207</name>
</gene>
<dbReference type="InterPro" id="IPR012337">
    <property type="entry name" value="RNaseH-like_sf"/>
</dbReference>
<feature type="region of interest" description="Disordered" evidence="1">
    <location>
        <begin position="1"/>
        <end position="94"/>
    </location>
</feature>
<sequence>MTDTNSDLPPRSQTRSNSLRARISRSSTTNRILHRTLPSRSPSPSTTVRRRHESTTQPKDRLRKSTSSSVINRNSHSPTVLSSINNSRSNNNLLGDDELEMETDIVSVGEFSTQKQITDENLNPMKYPSEIDKGRLQKKTTSSGKKLADEVYQLFEKEGDGNYKCTLCTDKIKVRWNSTFKMVNRLIKRRGMVDAMFTKRDWKGLTATQEMKIRSLAFNYDDWELLDALRDCLDPFDRVTTILSGDYPTQSMSYYAVQTLKDSVQQTFHLSHYHAMITTSLKYQCEYYLDSFLPPAQKLGMKVAAFLDPLFHGDLILNKDDYETAKRVVLDNMQRMDSTGSNIPVTSSSNKSNSSSTSTSDRMLVFKSSLMNITNKKAPPPLSLHPVTVDLEMATFLNLIRDNEMINFQTFWKSNYRNLPRLSQLARRYNVVPATSVYLEQTFSVAGAVKNIRRASLSSLSLRSLMILKKKNKIEKLRSFLP</sequence>
<feature type="region of interest" description="Disordered" evidence="1">
    <location>
        <begin position="339"/>
        <end position="360"/>
    </location>
</feature>
<name>A0A816VLS9_9BILA</name>
<dbReference type="SUPFAM" id="SSF53098">
    <property type="entry name" value="Ribonuclease H-like"/>
    <property type="match status" value="1"/>
</dbReference>
<proteinExistence type="predicted"/>
<organism evidence="3 4">
    <name type="scientific">Rotaria magnacalcarata</name>
    <dbReference type="NCBI Taxonomy" id="392030"/>
    <lineage>
        <taxon>Eukaryota</taxon>
        <taxon>Metazoa</taxon>
        <taxon>Spiralia</taxon>
        <taxon>Gnathifera</taxon>
        <taxon>Rotifera</taxon>
        <taxon>Eurotatoria</taxon>
        <taxon>Bdelloidea</taxon>
        <taxon>Philodinida</taxon>
        <taxon>Philodinidae</taxon>
        <taxon>Rotaria</taxon>
    </lineage>
</organism>
<feature type="compositionally biased region" description="Polar residues" evidence="1">
    <location>
        <begin position="1"/>
        <end position="31"/>
    </location>
</feature>
<protein>
    <recommendedName>
        <fullName evidence="2">U-box domain-containing protein</fullName>
    </recommendedName>
</protein>
<evidence type="ECO:0000259" key="2">
    <source>
        <dbReference type="PROSITE" id="PS51698"/>
    </source>
</evidence>
<dbReference type="PANTHER" id="PTHR23272">
    <property type="entry name" value="BED FINGER-RELATED"/>
    <property type="match status" value="1"/>
</dbReference>
<dbReference type="InterPro" id="IPR008906">
    <property type="entry name" value="HATC_C_dom"/>
</dbReference>
<evidence type="ECO:0000313" key="4">
    <source>
        <dbReference type="Proteomes" id="UP000663856"/>
    </source>
</evidence>
<dbReference type="PROSITE" id="PS51698">
    <property type="entry name" value="U_BOX"/>
    <property type="match status" value="1"/>
</dbReference>
<feature type="compositionally biased region" description="Low complexity" evidence="1">
    <location>
        <begin position="81"/>
        <end position="94"/>
    </location>
</feature>
<feature type="compositionally biased region" description="Polar residues" evidence="1">
    <location>
        <begin position="65"/>
        <end position="80"/>
    </location>
</feature>
<dbReference type="Proteomes" id="UP000663856">
    <property type="component" value="Unassembled WGS sequence"/>
</dbReference>
<dbReference type="EMBL" id="CAJNRF010010854">
    <property type="protein sequence ID" value="CAF2125329.1"/>
    <property type="molecule type" value="Genomic_DNA"/>
</dbReference>
<feature type="domain" description="U-box" evidence="2">
    <location>
        <begin position="1"/>
        <end position="33"/>
    </location>
</feature>
<comment type="caution">
    <text evidence="3">The sequence shown here is derived from an EMBL/GenBank/DDBJ whole genome shotgun (WGS) entry which is preliminary data.</text>
</comment>
<evidence type="ECO:0000313" key="3">
    <source>
        <dbReference type="EMBL" id="CAF2125329.1"/>
    </source>
</evidence>
<evidence type="ECO:0000256" key="1">
    <source>
        <dbReference type="SAM" id="MobiDB-lite"/>
    </source>
</evidence>
<feature type="compositionally biased region" description="Low complexity" evidence="1">
    <location>
        <begin position="346"/>
        <end position="360"/>
    </location>
</feature>
<accession>A0A816VLS9</accession>